<dbReference type="PROSITE" id="PS50977">
    <property type="entry name" value="HTH_TETR_2"/>
    <property type="match status" value="1"/>
</dbReference>
<evidence type="ECO:0000259" key="4">
    <source>
        <dbReference type="PROSITE" id="PS50977"/>
    </source>
</evidence>
<dbReference type="AlphaFoldDB" id="A0A964WUX0"/>
<protein>
    <submittedName>
        <fullName evidence="5">TetR/AcrR family transcriptional regulator</fullName>
    </submittedName>
</protein>
<dbReference type="PANTHER" id="PTHR30055">
    <property type="entry name" value="HTH-TYPE TRANSCRIPTIONAL REGULATOR RUTR"/>
    <property type="match status" value="1"/>
</dbReference>
<evidence type="ECO:0000256" key="3">
    <source>
        <dbReference type="SAM" id="MobiDB-lite"/>
    </source>
</evidence>
<feature type="region of interest" description="Disordered" evidence="3">
    <location>
        <begin position="1"/>
        <end position="30"/>
    </location>
</feature>
<dbReference type="GO" id="GO:0000976">
    <property type="term" value="F:transcription cis-regulatory region binding"/>
    <property type="evidence" value="ECO:0007669"/>
    <property type="project" value="TreeGrafter"/>
</dbReference>
<dbReference type="Proteomes" id="UP000773614">
    <property type="component" value="Unassembled WGS sequence"/>
</dbReference>
<gene>
    <name evidence="5" type="ORF">E4O86_17875</name>
</gene>
<sequence>MDHDLSREMNGKPGRAASAPPQARRQRLSPDERRRQILEAAVTYFAEVGFDGGTRALARKLGVTQPLIYRYFPSKEDLIREVYNEVYLSRWRAEWEDLLSDRSLPLRERLVTFYSRYTEMIFDSKWLRIYLFSGLRGIGINQWWITFVEERILRRICEEVRHTHRLPSFAEVPVQGAEIDLYWTFHGGVFYYGLRRHVYRAEPHLDLRRFIELSVDSMLEGTPPTIRRILAEAAAPA</sequence>
<dbReference type="RefSeq" id="WP_161141921.1">
    <property type="nucleotide sequence ID" value="NZ_SPKJ01000082.1"/>
</dbReference>
<dbReference type="PANTHER" id="PTHR30055:SF181">
    <property type="entry name" value="BLR6905 PROTEIN"/>
    <property type="match status" value="1"/>
</dbReference>
<dbReference type="GO" id="GO:0003700">
    <property type="term" value="F:DNA-binding transcription factor activity"/>
    <property type="evidence" value="ECO:0007669"/>
    <property type="project" value="TreeGrafter"/>
</dbReference>
<dbReference type="Pfam" id="PF00440">
    <property type="entry name" value="TetR_N"/>
    <property type="match status" value="1"/>
</dbReference>
<reference evidence="5" key="1">
    <citation type="submission" date="2019-03" db="EMBL/GenBank/DDBJ databases">
        <title>Afifella sp. nov., isolated from activated sludge.</title>
        <authorList>
            <person name="Li Q."/>
            <person name="Liu Y."/>
        </authorList>
    </citation>
    <scope>NUCLEOTIDE SEQUENCE</scope>
    <source>
        <strain evidence="5">L72</strain>
    </source>
</reference>
<name>A0A964WUX0_9HYPH</name>
<dbReference type="OrthoDB" id="7465645at2"/>
<evidence type="ECO:0000256" key="1">
    <source>
        <dbReference type="ARBA" id="ARBA00023125"/>
    </source>
</evidence>
<feature type="compositionally biased region" description="Basic and acidic residues" evidence="3">
    <location>
        <begin position="1"/>
        <end position="10"/>
    </location>
</feature>
<evidence type="ECO:0000313" key="6">
    <source>
        <dbReference type="Proteomes" id="UP000773614"/>
    </source>
</evidence>
<feature type="DNA-binding region" description="H-T-H motif" evidence="2">
    <location>
        <begin position="53"/>
        <end position="72"/>
    </location>
</feature>
<dbReference type="InterPro" id="IPR009057">
    <property type="entry name" value="Homeodomain-like_sf"/>
</dbReference>
<dbReference type="InterPro" id="IPR050109">
    <property type="entry name" value="HTH-type_TetR-like_transc_reg"/>
</dbReference>
<feature type="domain" description="HTH tetR-type" evidence="4">
    <location>
        <begin position="31"/>
        <end position="90"/>
    </location>
</feature>
<organism evidence="5 6">
    <name type="scientific">Propylenella binzhouense</name>
    <dbReference type="NCBI Taxonomy" id="2555902"/>
    <lineage>
        <taxon>Bacteria</taxon>
        <taxon>Pseudomonadati</taxon>
        <taxon>Pseudomonadota</taxon>
        <taxon>Alphaproteobacteria</taxon>
        <taxon>Hyphomicrobiales</taxon>
        <taxon>Propylenellaceae</taxon>
        <taxon>Propylenella</taxon>
    </lineage>
</organism>
<keyword evidence="1 2" id="KW-0238">DNA-binding</keyword>
<keyword evidence="6" id="KW-1185">Reference proteome</keyword>
<dbReference type="EMBL" id="SPKJ01000082">
    <property type="protein sequence ID" value="MYZ49582.1"/>
    <property type="molecule type" value="Genomic_DNA"/>
</dbReference>
<dbReference type="SUPFAM" id="SSF46689">
    <property type="entry name" value="Homeodomain-like"/>
    <property type="match status" value="1"/>
</dbReference>
<dbReference type="InterPro" id="IPR001647">
    <property type="entry name" value="HTH_TetR"/>
</dbReference>
<evidence type="ECO:0000313" key="5">
    <source>
        <dbReference type="EMBL" id="MYZ49582.1"/>
    </source>
</evidence>
<proteinExistence type="predicted"/>
<evidence type="ECO:0000256" key="2">
    <source>
        <dbReference type="PROSITE-ProRule" id="PRU00335"/>
    </source>
</evidence>
<dbReference type="Gene3D" id="1.10.357.10">
    <property type="entry name" value="Tetracycline Repressor, domain 2"/>
    <property type="match status" value="1"/>
</dbReference>
<dbReference type="PRINTS" id="PR00455">
    <property type="entry name" value="HTHTETR"/>
</dbReference>
<comment type="caution">
    <text evidence="5">The sequence shown here is derived from an EMBL/GenBank/DDBJ whole genome shotgun (WGS) entry which is preliminary data.</text>
</comment>
<accession>A0A964WUX0</accession>